<dbReference type="Proteomes" id="UP000799755">
    <property type="component" value="Unassembled WGS sequence"/>
</dbReference>
<organism evidence="1 2">
    <name type="scientific">Lindgomyces ingoldianus</name>
    <dbReference type="NCBI Taxonomy" id="673940"/>
    <lineage>
        <taxon>Eukaryota</taxon>
        <taxon>Fungi</taxon>
        <taxon>Dikarya</taxon>
        <taxon>Ascomycota</taxon>
        <taxon>Pezizomycotina</taxon>
        <taxon>Dothideomycetes</taxon>
        <taxon>Pleosporomycetidae</taxon>
        <taxon>Pleosporales</taxon>
        <taxon>Lindgomycetaceae</taxon>
        <taxon>Lindgomyces</taxon>
    </lineage>
</organism>
<dbReference type="EMBL" id="MU003552">
    <property type="protein sequence ID" value="KAF2463252.1"/>
    <property type="molecule type" value="Genomic_DNA"/>
</dbReference>
<proteinExistence type="predicted"/>
<sequence>MRSFAAAAIVGLAAAVPHYGYGYPEESSSVPVYSTPVYSTPEGYPTPSSTAEGYPVPSSSAEEYPTYPSSTAEEYPTYPSSTPVPYVTKTVYQTSLYTVTSCAEYVTNCPAHSTIVYTSIIPAYTTVCPESEIPIYTPPAKPSSTVEAYPTYPVETSAPCSTTSTVTVTIPYSSAAPYYPTGTGAPYYPPGTASSSGYVKPSSYPPTFTGAASHAQVGSFVAGVGAIAALFL</sequence>
<protein>
    <submittedName>
        <fullName evidence="1">Uncharacterized protein</fullName>
    </submittedName>
</protein>
<comment type="caution">
    <text evidence="1">The sequence shown here is derived from an EMBL/GenBank/DDBJ whole genome shotgun (WGS) entry which is preliminary data.</text>
</comment>
<reference evidence="1" key="1">
    <citation type="journal article" date="2020" name="Stud. Mycol.">
        <title>101 Dothideomycetes genomes: a test case for predicting lifestyles and emergence of pathogens.</title>
        <authorList>
            <person name="Haridas S."/>
            <person name="Albert R."/>
            <person name="Binder M."/>
            <person name="Bloem J."/>
            <person name="Labutti K."/>
            <person name="Salamov A."/>
            <person name="Andreopoulos B."/>
            <person name="Baker S."/>
            <person name="Barry K."/>
            <person name="Bills G."/>
            <person name="Bluhm B."/>
            <person name="Cannon C."/>
            <person name="Castanera R."/>
            <person name="Culley D."/>
            <person name="Daum C."/>
            <person name="Ezra D."/>
            <person name="Gonzalez J."/>
            <person name="Henrissat B."/>
            <person name="Kuo A."/>
            <person name="Liang C."/>
            <person name="Lipzen A."/>
            <person name="Lutzoni F."/>
            <person name="Magnuson J."/>
            <person name="Mondo S."/>
            <person name="Nolan M."/>
            <person name="Ohm R."/>
            <person name="Pangilinan J."/>
            <person name="Park H.-J."/>
            <person name="Ramirez L."/>
            <person name="Alfaro M."/>
            <person name="Sun H."/>
            <person name="Tritt A."/>
            <person name="Yoshinaga Y."/>
            <person name="Zwiers L.-H."/>
            <person name="Turgeon B."/>
            <person name="Goodwin S."/>
            <person name="Spatafora J."/>
            <person name="Crous P."/>
            <person name="Grigoriev I."/>
        </authorList>
    </citation>
    <scope>NUCLEOTIDE SEQUENCE</scope>
    <source>
        <strain evidence="1">ATCC 200398</strain>
    </source>
</reference>
<evidence type="ECO:0000313" key="2">
    <source>
        <dbReference type="Proteomes" id="UP000799755"/>
    </source>
</evidence>
<name>A0ACB6QAU8_9PLEO</name>
<evidence type="ECO:0000313" key="1">
    <source>
        <dbReference type="EMBL" id="KAF2463252.1"/>
    </source>
</evidence>
<keyword evidence="2" id="KW-1185">Reference proteome</keyword>
<accession>A0ACB6QAU8</accession>
<gene>
    <name evidence="1" type="ORF">BDR25DRAFT_347319</name>
</gene>